<protein>
    <submittedName>
        <fullName evidence="1">Uncharacterized protein</fullName>
    </submittedName>
</protein>
<reference evidence="1 2" key="1">
    <citation type="submission" date="2011-08" db="EMBL/GenBank/DDBJ databases">
        <title>The Genome Sequence of Clostridium orbiscindens 1_3_50AFAA.</title>
        <authorList>
            <consortium name="The Broad Institute Genome Sequencing Platform"/>
            <person name="Earl A."/>
            <person name="Ward D."/>
            <person name="Feldgarden M."/>
            <person name="Gevers D."/>
            <person name="Daigneault M."/>
            <person name="Strauss J."/>
            <person name="Allen-Vercoe E."/>
            <person name="Young S.K."/>
            <person name="Zeng Q."/>
            <person name="Gargeya S."/>
            <person name="Fitzgerald M."/>
            <person name="Haas B."/>
            <person name="Abouelleil A."/>
            <person name="Alvarado L."/>
            <person name="Arachchi H.M."/>
            <person name="Berlin A."/>
            <person name="Brown A."/>
            <person name="Chapman S.B."/>
            <person name="Chen Z."/>
            <person name="Dunbar C."/>
            <person name="Freedman E."/>
            <person name="Gearin G."/>
            <person name="Gellesch M."/>
            <person name="Goldberg J."/>
            <person name="Griggs A."/>
            <person name="Gujja S."/>
            <person name="Heiman D."/>
            <person name="Howarth C."/>
            <person name="Larson L."/>
            <person name="Lui A."/>
            <person name="MacDonald P.J.P."/>
            <person name="Montmayeur A."/>
            <person name="Murphy C."/>
            <person name="Neiman D."/>
            <person name="Pearson M."/>
            <person name="Priest M."/>
            <person name="Roberts A."/>
            <person name="Saif S."/>
            <person name="Shea T."/>
            <person name="Shenoy N."/>
            <person name="Sisk P."/>
            <person name="Stolte C."/>
            <person name="Sykes S."/>
            <person name="Wortman J."/>
            <person name="Nusbaum C."/>
            <person name="Birren B."/>
        </authorList>
    </citation>
    <scope>NUCLEOTIDE SEQUENCE [LARGE SCALE GENOMIC DNA]</scope>
    <source>
        <strain evidence="1 2">1_3_50AFAA</strain>
    </source>
</reference>
<dbReference type="Proteomes" id="UP000029585">
    <property type="component" value="Unassembled WGS sequence"/>
</dbReference>
<proteinExistence type="predicted"/>
<accession>A0A096B1L8</accession>
<name>A0A096B1L8_FLAPL</name>
<organism evidence="1 2">
    <name type="scientific">Flavonifractor plautii 1_3_50AFAA</name>
    <dbReference type="NCBI Taxonomy" id="742738"/>
    <lineage>
        <taxon>Bacteria</taxon>
        <taxon>Bacillati</taxon>
        <taxon>Bacillota</taxon>
        <taxon>Clostridia</taxon>
        <taxon>Eubacteriales</taxon>
        <taxon>Oscillospiraceae</taxon>
        <taxon>Flavonifractor</taxon>
    </lineage>
</organism>
<evidence type="ECO:0000313" key="2">
    <source>
        <dbReference type="Proteomes" id="UP000029585"/>
    </source>
</evidence>
<keyword evidence="2" id="KW-1185">Reference proteome</keyword>
<comment type="caution">
    <text evidence="1">The sequence shown here is derived from an EMBL/GenBank/DDBJ whole genome shotgun (WGS) entry which is preliminary data.</text>
</comment>
<dbReference type="HOGENOM" id="CLU_1552627_0_0_9"/>
<gene>
    <name evidence="1" type="ORF">HMPREF9460_03737</name>
</gene>
<sequence length="172" mass="20076">MDDTYEECLLLVTGETVSLNTFDKIFRSGYGPQWSDRPRSHTSHYSFHALFPVPEAVQRRGFDAAGRLWCKEYWESSDDLLDMQARRALGRRQYRFFVPEPLPKNFFRVVSHDYPSLAFQLATLVRDGGSPFFEGRETLHQYLFQDGRYSGSQSPNRENAFSQIREEMGFLP</sequence>
<dbReference type="AlphaFoldDB" id="A0A096B1L8"/>
<dbReference type="RefSeq" id="WP_157838682.1">
    <property type="nucleotide sequence ID" value="NZ_KN174167.1"/>
</dbReference>
<evidence type="ECO:0000313" key="1">
    <source>
        <dbReference type="EMBL" id="KGF53228.1"/>
    </source>
</evidence>
<dbReference type="EMBL" id="ADLO01000114">
    <property type="protein sequence ID" value="KGF53228.1"/>
    <property type="molecule type" value="Genomic_DNA"/>
</dbReference>